<dbReference type="PANTHER" id="PTHR38479">
    <property type="entry name" value="LMO0824 PROTEIN"/>
    <property type="match status" value="1"/>
</dbReference>
<dbReference type="RefSeq" id="WP_184786534.1">
    <property type="nucleotide sequence ID" value="NZ_BONT01000014.1"/>
</dbReference>
<keyword evidence="2" id="KW-1185">Reference proteome</keyword>
<accession>A0A841FDT9</accession>
<comment type="caution">
    <text evidence="1">The sequence shown here is derived from an EMBL/GenBank/DDBJ whole genome shotgun (WGS) entry which is preliminary data.</text>
</comment>
<evidence type="ECO:0000313" key="2">
    <source>
        <dbReference type="Proteomes" id="UP000548476"/>
    </source>
</evidence>
<reference evidence="1 2" key="1">
    <citation type="submission" date="2020-08" db="EMBL/GenBank/DDBJ databases">
        <title>Genomic Encyclopedia of Type Strains, Phase IV (KMG-IV): sequencing the most valuable type-strain genomes for metagenomic binning, comparative biology and taxonomic classification.</title>
        <authorList>
            <person name="Goeker M."/>
        </authorList>
    </citation>
    <scope>NUCLEOTIDE SEQUENCE [LARGE SCALE GENOMIC DNA]</scope>
    <source>
        <strain evidence="1 2">YIM 65646</strain>
    </source>
</reference>
<name>A0A841FDT9_9ACTN</name>
<dbReference type="Proteomes" id="UP000548476">
    <property type="component" value="Unassembled WGS sequence"/>
</dbReference>
<dbReference type="Pfam" id="PF06224">
    <property type="entry name" value="AlkZ-like"/>
    <property type="match status" value="1"/>
</dbReference>
<evidence type="ECO:0008006" key="3">
    <source>
        <dbReference type="Google" id="ProtNLM"/>
    </source>
</evidence>
<organism evidence="1 2">
    <name type="scientific">Phytomonospora endophytica</name>
    <dbReference type="NCBI Taxonomy" id="714109"/>
    <lineage>
        <taxon>Bacteria</taxon>
        <taxon>Bacillati</taxon>
        <taxon>Actinomycetota</taxon>
        <taxon>Actinomycetes</taxon>
        <taxon>Micromonosporales</taxon>
        <taxon>Micromonosporaceae</taxon>
        <taxon>Phytomonospora</taxon>
    </lineage>
</organism>
<gene>
    <name evidence="1" type="ORF">HNR73_001495</name>
</gene>
<proteinExistence type="predicted"/>
<dbReference type="EMBL" id="JACHGT010000003">
    <property type="protein sequence ID" value="MBB6033645.1"/>
    <property type="molecule type" value="Genomic_DNA"/>
</dbReference>
<dbReference type="AlphaFoldDB" id="A0A841FDT9"/>
<sequence>MTRHIPGEERRARLGVRQLLAPGLRADTPEAVAEALVGLHGSDPASVFLSIAARTEGVDSTAVEDALYERRGLVRMHGMRRTVFVLPRALVPVVQASSTDAVARTERKGLVSFVTGQGLTEKELADAEAAVLAALAEGPATGLQLSAALPELRREFVYGAGKSYETKQTLGMRLVPLLAMEGRIVRGRPRGSWTSGQFSWELATESPELTREHAQEELVRRWLAAYGPGTEADLKWWTAWPLGQVRKALAAVGAETVRLDEGTGFVLPGDTDPVATPEPWAALLPALDPAPMGRQARDWFLHPDDRAAMFDRSGNIGASIWWAGHIIGAWAQRPDGEIAVRYLRDIGAEAEAAVATETARVTAWLGTIRVTPRFRTRTERELVD</sequence>
<dbReference type="PANTHER" id="PTHR38479:SF2">
    <property type="entry name" value="WINGED HELIX DNA-BINDING DOMAIN-CONTAINING PROTEIN"/>
    <property type="match status" value="1"/>
</dbReference>
<dbReference type="InterPro" id="IPR009351">
    <property type="entry name" value="AlkZ-like"/>
</dbReference>
<protein>
    <recommendedName>
        <fullName evidence="3">Winged helix DNA-binding domain-containing protein</fullName>
    </recommendedName>
</protein>
<evidence type="ECO:0000313" key="1">
    <source>
        <dbReference type="EMBL" id="MBB6033645.1"/>
    </source>
</evidence>